<proteinExistence type="predicted"/>
<feature type="chain" id="PRO_5046136315" evidence="1">
    <location>
        <begin position="21"/>
        <end position="120"/>
    </location>
</feature>
<feature type="signal peptide" evidence="1">
    <location>
        <begin position="1"/>
        <end position="20"/>
    </location>
</feature>
<evidence type="ECO:0000313" key="2">
    <source>
        <dbReference type="Proteomes" id="UP001652625"/>
    </source>
</evidence>
<dbReference type="GeneID" id="105847521"/>
<name>A0ABM4C5T3_HYDVU</name>
<gene>
    <name evidence="3" type="primary">LOC105847521</name>
</gene>
<organism evidence="2 3">
    <name type="scientific">Hydra vulgaris</name>
    <name type="common">Hydra</name>
    <name type="synonym">Hydra attenuata</name>
    <dbReference type="NCBI Taxonomy" id="6087"/>
    <lineage>
        <taxon>Eukaryota</taxon>
        <taxon>Metazoa</taxon>
        <taxon>Cnidaria</taxon>
        <taxon>Hydrozoa</taxon>
        <taxon>Hydroidolina</taxon>
        <taxon>Anthoathecata</taxon>
        <taxon>Aplanulata</taxon>
        <taxon>Hydridae</taxon>
        <taxon>Hydra</taxon>
    </lineage>
</organism>
<accession>A0ABM4C5T3</accession>
<dbReference type="Proteomes" id="UP001652625">
    <property type="component" value="Chromosome 07"/>
</dbReference>
<reference evidence="3" key="1">
    <citation type="submission" date="2025-08" db="UniProtKB">
        <authorList>
            <consortium name="RefSeq"/>
        </authorList>
    </citation>
    <scope>IDENTIFICATION</scope>
</reference>
<keyword evidence="1" id="KW-0732">Signal</keyword>
<protein>
    <submittedName>
        <fullName evidence="3">Uncharacterized protein LOC105847521 isoform X2</fullName>
    </submittedName>
</protein>
<evidence type="ECO:0000313" key="3">
    <source>
        <dbReference type="RefSeq" id="XP_065656946.1"/>
    </source>
</evidence>
<evidence type="ECO:0000256" key="1">
    <source>
        <dbReference type="SAM" id="SignalP"/>
    </source>
</evidence>
<dbReference type="RefSeq" id="XP_065656946.1">
    <property type="nucleotide sequence ID" value="XM_065800874.1"/>
</dbReference>
<keyword evidence="2" id="KW-1185">Reference proteome</keyword>
<sequence length="120" mass="13588">MQNIFLIVNLGCLVINLTFATNISEYGKNDLCQLPTVKQLLSKLRMSSDSSQCILKQNQDIEYLVTSFIENIFNTPVKKEVENERVSTLNDKIGNYCCSPVCDKFMSRLGNPISDLIRCT</sequence>